<dbReference type="RefSeq" id="WP_201954578.1">
    <property type="nucleotide sequence ID" value="NZ_JAERRJ010000013.1"/>
</dbReference>
<accession>A0ABS1MDY3</accession>
<proteinExistence type="predicted"/>
<name>A0ABS1MDY3_9NOCA</name>
<gene>
    <name evidence="2" type="ORF">JK358_30670</name>
</gene>
<evidence type="ECO:0000313" key="3">
    <source>
        <dbReference type="Proteomes" id="UP000602198"/>
    </source>
</evidence>
<keyword evidence="1" id="KW-0812">Transmembrane</keyword>
<reference evidence="2 3" key="1">
    <citation type="submission" date="2021-01" db="EMBL/GenBank/DDBJ databases">
        <title>WGS of actinomycetes isolated from Thailand.</title>
        <authorList>
            <person name="Thawai C."/>
        </authorList>
    </citation>
    <scope>NUCLEOTIDE SEQUENCE [LARGE SCALE GENOMIC DNA]</scope>
    <source>
        <strain evidence="2 3">LPG 2</strain>
    </source>
</reference>
<dbReference type="Proteomes" id="UP000602198">
    <property type="component" value="Unassembled WGS sequence"/>
</dbReference>
<organism evidence="2 3">
    <name type="scientific">Nocardia acididurans</name>
    <dbReference type="NCBI Taxonomy" id="2802282"/>
    <lineage>
        <taxon>Bacteria</taxon>
        <taxon>Bacillati</taxon>
        <taxon>Actinomycetota</taxon>
        <taxon>Actinomycetes</taxon>
        <taxon>Mycobacteriales</taxon>
        <taxon>Nocardiaceae</taxon>
        <taxon>Nocardia</taxon>
    </lineage>
</organism>
<feature type="transmembrane region" description="Helical" evidence="1">
    <location>
        <begin position="36"/>
        <end position="55"/>
    </location>
</feature>
<keyword evidence="1" id="KW-1133">Transmembrane helix</keyword>
<protein>
    <submittedName>
        <fullName evidence="2">Uncharacterized protein</fullName>
    </submittedName>
</protein>
<sequence>MHWVLIAVAVSLLVAATVIGIRRTRGRPRGERGALAPVLALLGALALLIGLLPAAQDVASDLGGATVAGTAGPTAPGLVPAGLPTATTSAKPAAPDPLAALRVGDCVEVPMDQVADPKTGEPTWEAGSPAPADCDSLDANYRVVQTGPGECTGNLYKLETSRHDKSGNLIYHLCLAFDWRVGVCYDATQMDEPLKVDCTTPGPHIVQVTAVLLDTTEGGGCPRDGQGAVWVVWEKRVMTVCFRGSDDPGR</sequence>
<dbReference type="EMBL" id="JAERRJ010000013">
    <property type="protein sequence ID" value="MBL1078776.1"/>
    <property type="molecule type" value="Genomic_DNA"/>
</dbReference>
<keyword evidence="3" id="KW-1185">Reference proteome</keyword>
<keyword evidence="1" id="KW-0472">Membrane</keyword>
<evidence type="ECO:0000313" key="2">
    <source>
        <dbReference type="EMBL" id="MBL1078776.1"/>
    </source>
</evidence>
<comment type="caution">
    <text evidence="2">The sequence shown here is derived from an EMBL/GenBank/DDBJ whole genome shotgun (WGS) entry which is preliminary data.</text>
</comment>
<evidence type="ECO:0000256" key="1">
    <source>
        <dbReference type="SAM" id="Phobius"/>
    </source>
</evidence>